<evidence type="ECO:0000313" key="3">
    <source>
        <dbReference type="Proteomes" id="UP000475666"/>
    </source>
</evidence>
<name>A0A6G3TPH0_9ACTN</name>
<keyword evidence="1" id="KW-0472">Membrane</keyword>
<comment type="caution">
    <text evidence="2">The sequence shown here is derived from an EMBL/GenBank/DDBJ whole genome shotgun (WGS) entry which is preliminary data.</text>
</comment>
<gene>
    <name evidence="2" type="ORF">G3I66_36535</name>
</gene>
<reference evidence="2 3" key="1">
    <citation type="submission" date="2020-01" db="EMBL/GenBank/DDBJ databases">
        <title>Insect and environment-associated Actinomycetes.</title>
        <authorList>
            <person name="Currrie C."/>
            <person name="Chevrette M."/>
            <person name="Carlson C."/>
            <person name="Stubbendieck R."/>
            <person name="Wendt-Pienkowski E."/>
        </authorList>
    </citation>
    <scope>NUCLEOTIDE SEQUENCE [LARGE SCALE GENOMIC DNA]</scope>
    <source>
        <strain evidence="2 3">SID7739</strain>
    </source>
</reference>
<feature type="non-terminal residue" evidence="2">
    <location>
        <position position="1"/>
    </location>
</feature>
<dbReference type="Proteomes" id="UP000475666">
    <property type="component" value="Unassembled WGS sequence"/>
</dbReference>
<keyword evidence="1" id="KW-1133">Transmembrane helix</keyword>
<proteinExistence type="predicted"/>
<dbReference type="AlphaFoldDB" id="A0A6G3TPH0"/>
<sequence length="90" mass="9017">VAAGTLGLAVALVRAPGNFGAPPWTGPVALLGAAVLALAFGLGRAFRADADEERPTWIDTLAGLFLLASVPVAVGVFGVYTSLLQSGQTP</sequence>
<feature type="transmembrane region" description="Helical" evidence="1">
    <location>
        <begin position="27"/>
        <end position="46"/>
    </location>
</feature>
<evidence type="ECO:0000313" key="2">
    <source>
        <dbReference type="EMBL" id="NEC38639.1"/>
    </source>
</evidence>
<dbReference type="EMBL" id="JAAGMQ010001081">
    <property type="protein sequence ID" value="NEC38639.1"/>
    <property type="molecule type" value="Genomic_DNA"/>
</dbReference>
<accession>A0A6G3TPH0</accession>
<organism evidence="2 3">
    <name type="scientific">Streptomyces rubrogriseus</name>
    <dbReference type="NCBI Taxonomy" id="194673"/>
    <lineage>
        <taxon>Bacteria</taxon>
        <taxon>Bacillati</taxon>
        <taxon>Actinomycetota</taxon>
        <taxon>Actinomycetes</taxon>
        <taxon>Kitasatosporales</taxon>
        <taxon>Streptomycetaceae</taxon>
        <taxon>Streptomyces</taxon>
        <taxon>Streptomyces violaceoruber group</taxon>
    </lineage>
</organism>
<feature type="transmembrane region" description="Helical" evidence="1">
    <location>
        <begin position="58"/>
        <end position="80"/>
    </location>
</feature>
<evidence type="ECO:0000256" key="1">
    <source>
        <dbReference type="SAM" id="Phobius"/>
    </source>
</evidence>
<dbReference type="RefSeq" id="WP_239106784.1">
    <property type="nucleotide sequence ID" value="NZ_JAAGMQ010001081.1"/>
</dbReference>
<protein>
    <submittedName>
        <fullName evidence="2">Type VII secretion integral membrane protein EccD</fullName>
    </submittedName>
</protein>
<keyword evidence="1" id="KW-0812">Transmembrane</keyword>